<sequence length="59" mass="6774">MVRMKLATTIRSQVRSHATRGLLRSMPTFKVVKDMPEHLQNLLDSLDAAELQPSEGRRR</sequence>
<organism evidence="1 2">
    <name type="scientific">Aquamicrobium defluvii</name>
    <dbReference type="NCBI Taxonomy" id="69279"/>
    <lineage>
        <taxon>Bacteria</taxon>
        <taxon>Pseudomonadati</taxon>
        <taxon>Pseudomonadota</taxon>
        <taxon>Alphaproteobacteria</taxon>
        <taxon>Hyphomicrobiales</taxon>
        <taxon>Phyllobacteriaceae</taxon>
        <taxon>Aquamicrobium</taxon>
    </lineage>
</organism>
<dbReference type="Proteomes" id="UP000019849">
    <property type="component" value="Unassembled WGS sequence"/>
</dbReference>
<proteinExistence type="predicted"/>
<dbReference type="PATRIC" id="fig|69279.3.peg.1219"/>
<evidence type="ECO:0008006" key="3">
    <source>
        <dbReference type="Google" id="ProtNLM"/>
    </source>
</evidence>
<dbReference type="EMBL" id="JENY01000006">
    <property type="protein sequence ID" value="EXL09665.1"/>
    <property type="molecule type" value="Genomic_DNA"/>
</dbReference>
<dbReference type="HOGENOM" id="CLU_2950138_0_0_5"/>
<dbReference type="AlphaFoldDB" id="A0A011VMN9"/>
<accession>A0A011VMN9</accession>
<evidence type="ECO:0000313" key="2">
    <source>
        <dbReference type="Proteomes" id="UP000019849"/>
    </source>
</evidence>
<gene>
    <name evidence="1" type="ORF">BG36_21430</name>
</gene>
<evidence type="ECO:0000313" key="1">
    <source>
        <dbReference type="EMBL" id="EXL09665.1"/>
    </source>
</evidence>
<comment type="caution">
    <text evidence="1">The sequence shown here is derived from an EMBL/GenBank/DDBJ whole genome shotgun (WGS) entry which is preliminary data.</text>
</comment>
<protein>
    <recommendedName>
        <fullName evidence="3">Anti-sigma factor NepR domain-containing protein</fullName>
    </recommendedName>
</protein>
<name>A0A011VMN9_9HYPH</name>
<reference evidence="1 2" key="1">
    <citation type="submission" date="2014-02" db="EMBL/GenBank/DDBJ databases">
        <title>Aquamicrobium defluvii Genome sequencing.</title>
        <authorList>
            <person name="Wang X."/>
        </authorList>
    </citation>
    <scope>NUCLEOTIDE SEQUENCE [LARGE SCALE GENOMIC DNA]</scope>
    <source>
        <strain evidence="1 2">W13Z1</strain>
    </source>
</reference>